<name>I3EK78_NEMP3</name>
<dbReference type="InterPro" id="IPR036322">
    <property type="entry name" value="WD40_repeat_dom_sf"/>
</dbReference>
<dbReference type="PANTHER" id="PTHR46189:SF1">
    <property type="entry name" value="LD41958P"/>
    <property type="match status" value="1"/>
</dbReference>
<sequence>MEEIKEKTEEVYCIDTCKETNMVISGGGDDAVTFHVFNGESYVIDEVIEGFEDSVIMTEFISSDKAIAVAMDGTIAEINLIKENGRYTKDVNIVCLQMDITKAVLSKDKKRIYIGTADGLVEEFPADIAAIEARAVRIYAGHSSEIQDILESDSFLYTVSGTHIIIFSKGTGSVSARYKAEFETDIRAVQINKTGKTVAVGYGNGTLVLLSYSPEQGKLTNVYQNTQTERESVESLAFFEDTLIYGDFSSTVSILNIKYKTERVCKLSEDKECVVKIITVSEAVAMAITNAGKVCVFSLKMDNTMICEYALSSITLNAVVFNRFICAATVEGIEFLKL</sequence>
<dbReference type="InterPro" id="IPR015943">
    <property type="entry name" value="WD40/YVTN_repeat-like_dom_sf"/>
</dbReference>
<dbReference type="GO" id="GO:0005769">
    <property type="term" value="C:early endosome"/>
    <property type="evidence" value="ECO:0007669"/>
    <property type="project" value="TreeGrafter"/>
</dbReference>
<protein>
    <recommendedName>
        <fullName evidence="3">Anaphase-promoting complex subunit 4 WD40 domain-containing protein</fullName>
    </recommendedName>
</protein>
<dbReference type="SUPFAM" id="SSF50978">
    <property type="entry name" value="WD40 repeat-like"/>
    <property type="match status" value="1"/>
</dbReference>
<dbReference type="InterPro" id="IPR031544">
    <property type="entry name" value="WD40-like"/>
</dbReference>
<evidence type="ECO:0008006" key="3">
    <source>
        <dbReference type="Google" id="ProtNLM"/>
    </source>
</evidence>
<dbReference type="PANTHER" id="PTHR46189">
    <property type="entry name" value="LD41958P"/>
    <property type="match status" value="1"/>
</dbReference>
<dbReference type="OrthoDB" id="2195339at2759"/>
<dbReference type="Gene3D" id="2.130.10.10">
    <property type="entry name" value="YVTN repeat-like/Quinoprotein amine dehydrogenase"/>
    <property type="match status" value="1"/>
</dbReference>
<evidence type="ECO:0000313" key="1">
    <source>
        <dbReference type="EMBL" id="EIJ89625.1"/>
    </source>
</evidence>
<evidence type="ECO:0000313" key="2">
    <source>
        <dbReference type="Proteomes" id="UP000002872"/>
    </source>
</evidence>
<accession>I3EK78</accession>
<keyword evidence="2" id="KW-1185">Reference proteome</keyword>
<dbReference type="Proteomes" id="UP000002872">
    <property type="component" value="Unassembled WGS sequence"/>
</dbReference>
<dbReference type="InterPro" id="IPR042234">
    <property type="entry name" value="WDFY1/WDFY2"/>
</dbReference>
<gene>
    <name evidence="1" type="ORF">NEQG_00395</name>
</gene>
<reference evidence="1" key="1">
    <citation type="submission" date="2011-01" db="EMBL/GenBank/DDBJ databases">
        <title>The Genome Sequence of Nematocida parisii strain ERTm3.</title>
        <authorList>
            <consortium name="The Broad Institute Genome Sequencing Platform"/>
            <consortium name="The Broad Institute Genome Sequencing Center for Infectious Disease"/>
            <person name="Cuomo C."/>
            <person name="Troemel E."/>
            <person name="Young S.K."/>
            <person name="Zeng Q."/>
            <person name="Gargeya S."/>
            <person name="Fitzgerald M."/>
            <person name="Haas B."/>
            <person name="Abouelleil A."/>
            <person name="Alvarado L."/>
            <person name="Arachchi H.M."/>
            <person name="Berlin A."/>
            <person name="Chapman S.B."/>
            <person name="Gearin G."/>
            <person name="Goldberg J."/>
            <person name="Griggs A."/>
            <person name="Gujja S."/>
            <person name="Hansen M."/>
            <person name="Heiman D."/>
            <person name="Howarth C."/>
            <person name="Larimer J."/>
            <person name="Lui A."/>
            <person name="MacDonald P.J.P."/>
            <person name="McCowen C."/>
            <person name="Montmayeur A."/>
            <person name="Murphy C."/>
            <person name="Neiman D."/>
            <person name="Pearson M."/>
            <person name="Priest M."/>
            <person name="Roberts A."/>
            <person name="Saif S."/>
            <person name="Shea T."/>
            <person name="Sisk P."/>
            <person name="Stolte C."/>
            <person name="Sykes S."/>
            <person name="Wortman J."/>
            <person name="Nusbaum C."/>
            <person name="Birren B."/>
        </authorList>
    </citation>
    <scope>NUCLEOTIDE SEQUENCE</scope>
    <source>
        <strain evidence="1">ERTm3</strain>
    </source>
</reference>
<dbReference type="HOGENOM" id="CLU_821574_0_0_1"/>
<proteinExistence type="predicted"/>
<dbReference type="Pfam" id="PF17005">
    <property type="entry name" value="WD40_like"/>
    <property type="match status" value="1"/>
</dbReference>
<dbReference type="AlphaFoldDB" id="I3EK78"/>
<dbReference type="VEuPathDB" id="MicrosporidiaDB:NEQG_00395"/>
<organism evidence="1 2">
    <name type="scientific">Nematocida parisii (strain ERTm3)</name>
    <name type="common">Nematode killer fungus</name>
    <dbReference type="NCBI Taxonomy" id="935791"/>
    <lineage>
        <taxon>Eukaryota</taxon>
        <taxon>Fungi</taxon>
        <taxon>Fungi incertae sedis</taxon>
        <taxon>Microsporidia</taxon>
        <taxon>Nematocida</taxon>
    </lineage>
</organism>
<dbReference type="InParanoid" id="I3EK78"/>
<dbReference type="EMBL" id="GL870876">
    <property type="protein sequence ID" value="EIJ89625.1"/>
    <property type="molecule type" value="Genomic_DNA"/>
</dbReference>